<evidence type="ECO:0008006" key="3">
    <source>
        <dbReference type="Google" id="ProtNLM"/>
    </source>
</evidence>
<evidence type="ECO:0000313" key="2">
    <source>
        <dbReference type="EMBL" id="SBO99863.1"/>
    </source>
</evidence>
<feature type="transmembrane region" description="Helical" evidence="1">
    <location>
        <begin position="48"/>
        <end position="75"/>
    </location>
</feature>
<dbReference type="AlphaFoldDB" id="A0A1M4EMR6"/>
<name>A0A1M4EMR6_9ACTN</name>
<proteinExistence type="predicted"/>
<accession>A0A1M4EMR6</accession>
<reference evidence="2" key="1">
    <citation type="submission" date="2016-04" db="EMBL/GenBank/DDBJ databases">
        <authorList>
            <person name="Evans L.H."/>
            <person name="Alamgir A."/>
            <person name="Owens N."/>
            <person name="Weber N.D."/>
            <person name="Virtaneva K."/>
            <person name="Barbian K."/>
            <person name="Babar A."/>
            <person name="Rosenke K."/>
        </authorList>
    </citation>
    <scope>NUCLEOTIDE SEQUENCE</scope>
    <source>
        <strain evidence="2">Nono1</strain>
    </source>
</reference>
<keyword evidence="1" id="KW-0472">Membrane</keyword>
<gene>
    <name evidence="2" type="ORF">BN4615_P9379</name>
</gene>
<dbReference type="PROSITE" id="PS51257">
    <property type="entry name" value="PROKAR_LIPOPROTEIN"/>
    <property type="match status" value="1"/>
</dbReference>
<keyword evidence="1" id="KW-0812">Transmembrane</keyword>
<sequence>MFLRSPKSAGRRPTELLIGVGFFVTVAACAITALLVPDTQVEARFAVMGLAACLYAVVAADLWAAAVTGVLAWTLATGFLIHPPGELVVSGGSDLIRLIAIMGISLAGGLYGVFRRRADLGR</sequence>
<dbReference type="EMBL" id="LT559118">
    <property type="protein sequence ID" value="SBO99863.1"/>
    <property type="molecule type" value="Genomic_DNA"/>
</dbReference>
<evidence type="ECO:0000256" key="1">
    <source>
        <dbReference type="SAM" id="Phobius"/>
    </source>
</evidence>
<protein>
    <recommendedName>
        <fullName evidence="3">Integral membrane protein</fullName>
    </recommendedName>
</protein>
<feature type="transmembrane region" description="Helical" evidence="1">
    <location>
        <begin position="95"/>
        <end position="114"/>
    </location>
</feature>
<organism evidence="2">
    <name type="scientific">Nonomuraea gerenzanensis</name>
    <dbReference type="NCBI Taxonomy" id="93944"/>
    <lineage>
        <taxon>Bacteria</taxon>
        <taxon>Bacillati</taxon>
        <taxon>Actinomycetota</taxon>
        <taxon>Actinomycetes</taxon>
        <taxon>Streptosporangiales</taxon>
        <taxon>Streptosporangiaceae</taxon>
        <taxon>Nonomuraea</taxon>
    </lineage>
</organism>
<keyword evidence="1" id="KW-1133">Transmembrane helix</keyword>
<dbReference type="RefSeq" id="WP_225268498.1">
    <property type="nucleotide sequence ID" value="NZ_CP084058.1"/>
</dbReference>
<feature type="transmembrane region" description="Helical" evidence="1">
    <location>
        <begin position="16"/>
        <end position="36"/>
    </location>
</feature>